<dbReference type="Proteomes" id="UP001341840">
    <property type="component" value="Unassembled WGS sequence"/>
</dbReference>
<sequence>MRELLRDPEIWLAKGKVLLFNHPQELAVHLPATNLRKRLQDMRLLSKRRGVNWLLRGRYFMKGS</sequence>
<accession>A0ABU6WSQ2</accession>
<proteinExistence type="predicted"/>
<name>A0ABU6WSQ2_9FABA</name>
<keyword evidence="2" id="KW-1185">Reference proteome</keyword>
<comment type="caution">
    <text evidence="1">The sequence shown here is derived from an EMBL/GenBank/DDBJ whole genome shotgun (WGS) entry which is preliminary data.</text>
</comment>
<evidence type="ECO:0000313" key="1">
    <source>
        <dbReference type="EMBL" id="MED6188005.1"/>
    </source>
</evidence>
<protein>
    <submittedName>
        <fullName evidence="1">Uncharacterized protein</fullName>
    </submittedName>
</protein>
<organism evidence="1 2">
    <name type="scientific">Stylosanthes scabra</name>
    <dbReference type="NCBI Taxonomy" id="79078"/>
    <lineage>
        <taxon>Eukaryota</taxon>
        <taxon>Viridiplantae</taxon>
        <taxon>Streptophyta</taxon>
        <taxon>Embryophyta</taxon>
        <taxon>Tracheophyta</taxon>
        <taxon>Spermatophyta</taxon>
        <taxon>Magnoliopsida</taxon>
        <taxon>eudicotyledons</taxon>
        <taxon>Gunneridae</taxon>
        <taxon>Pentapetalae</taxon>
        <taxon>rosids</taxon>
        <taxon>fabids</taxon>
        <taxon>Fabales</taxon>
        <taxon>Fabaceae</taxon>
        <taxon>Papilionoideae</taxon>
        <taxon>50 kb inversion clade</taxon>
        <taxon>dalbergioids sensu lato</taxon>
        <taxon>Dalbergieae</taxon>
        <taxon>Pterocarpus clade</taxon>
        <taxon>Stylosanthes</taxon>
    </lineage>
</organism>
<gene>
    <name evidence="1" type="ORF">PIB30_081845</name>
</gene>
<dbReference type="EMBL" id="JASCZI010182480">
    <property type="protein sequence ID" value="MED6188005.1"/>
    <property type="molecule type" value="Genomic_DNA"/>
</dbReference>
<reference evidence="1 2" key="1">
    <citation type="journal article" date="2023" name="Plants (Basel)">
        <title>Bridging the Gap: Combining Genomics and Transcriptomics Approaches to Understand Stylosanthes scabra, an Orphan Legume from the Brazilian Caatinga.</title>
        <authorList>
            <person name="Ferreira-Neto J.R.C."/>
            <person name="da Silva M.D."/>
            <person name="Binneck E."/>
            <person name="de Melo N.F."/>
            <person name="da Silva R.H."/>
            <person name="de Melo A.L.T.M."/>
            <person name="Pandolfi V."/>
            <person name="Bustamante F.O."/>
            <person name="Brasileiro-Vidal A.C."/>
            <person name="Benko-Iseppon A.M."/>
        </authorList>
    </citation>
    <scope>NUCLEOTIDE SEQUENCE [LARGE SCALE GENOMIC DNA]</scope>
    <source>
        <tissue evidence="1">Leaves</tissue>
    </source>
</reference>
<evidence type="ECO:0000313" key="2">
    <source>
        <dbReference type="Proteomes" id="UP001341840"/>
    </source>
</evidence>